<accession>S4VPY5</accession>
<dbReference type="EMBL" id="KC977570">
    <property type="protein sequence ID" value="AGO82337.2"/>
    <property type="molecule type" value="Genomic_DNA"/>
</dbReference>
<reference evidence="1 2" key="1">
    <citation type="journal article" date="2013" name="Science">
        <title>Pandoraviruses: amoeba viruses with genomes up to 2.5 Mb reaching that of parasitic eukaryotes.</title>
        <authorList>
            <person name="Philippe N."/>
            <person name="Legendre M."/>
            <person name="Doutre G."/>
            <person name="Coute Y."/>
            <person name="Poirot O."/>
            <person name="Lescot M."/>
            <person name="Arslan D."/>
            <person name="Seltzer V."/>
            <person name="Bertaux L."/>
            <person name="Bruley C."/>
            <person name="Garin J."/>
            <person name="Claverie J.M."/>
            <person name="Abergel C."/>
        </authorList>
    </citation>
    <scope>NUCLEOTIDE SEQUENCE [LARGE SCALE GENOMIC DNA]</scope>
    <source>
        <strain evidence="1">Melbourne</strain>
    </source>
</reference>
<protein>
    <submittedName>
        <fullName evidence="1">Uncharacterized protein</fullName>
    </submittedName>
</protein>
<gene>
    <name evidence="1" type="ORF">pdul_cds_328</name>
</gene>
<sequence length="693" mass="74158">MATPSSACKSTAPLPLLPMDDEAVSAVIGEAVALVAQAYADCKTHYIALGVMWRSSMYRDDPIASIAFNGECLYAGEPIAPEDAGANVIARIAQADDKLYRRTIYINGRLPPWDRYVRLPHENHGGEWLVRALRGDDVAHCALMIAAMVGCSEWKALASTATNLRTGRACPRLARLAALVADARASGDPFDVACDAVFIGDTLNALGAEAAADDGSARREISLIPWDGAGIGAVSAGPGAWRLAKVNGAGTIETIDDDVMTARDAARAMAVARARPSDALTMTISIDGCRIGVLPLVGGFLCDAIEGAALDSREDHRRALDDALPLIGYGSMKRCLTTVAESADAATAFGTPTPLADNRAAASLAHLEEDLKRADLDRLRRHLGAHWERATPQHAVATMGHTFNVDARGTWRDDRGRAVSWDDFTRLMYARDRSAAAESVLVTATSMHRGTNVRAHMAHRDPCHAPDLAHGLCRHALAGDTRATACLMVLSIMSPQWTMLARTVANVVRWVDQGCPPSPADRWADPLVDWILDVRPHEDAREHFDGAQKAFSAAAIADLVGKGHPVPPCTVVDAASGRALAAVCNCAPRPDNDANAPAEWCCVWKLERRLLIEKGAASPYYVDTYRSAVVARLTCTPLATDGRQILAAEAFCPLLGERGRGVEALVRALYTVDSLRTKIMDPAQLALAERALS</sequence>
<evidence type="ECO:0000313" key="2">
    <source>
        <dbReference type="Proteomes" id="UP000201566"/>
    </source>
</evidence>
<organism evidence="1 2">
    <name type="scientific">Pandoravirus dulcis</name>
    <dbReference type="NCBI Taxonomy" id="1349409"/>
    <lineage>
        <taxon>Viruses</taxon>
        <taxon>Pandoravirus</taxon>
    </lineage>
</organism>
<dbReference type="GeneID" id="16512377"/>
<dbReference type="KEGG" id="vg:16512377"/>
<evidence type="ECO:0000313" key="1">
    <source>
        <dbReference type="EMBL" id="AGO82337.2"/>
    </source>
</evidence>
<name>S4VPY5_9VIRU</name>
<dbReference type="RefSeq" id="YP_008319006.2">
    <property type="nucleotide sequence ID" value="NC_021858.1"/>
</dbReference>
<dbReference type="Proteomes" id="UP000201566">
    <property type="component" value="Segment"/>
</dbReference>
<proteinExistence type="predicted"/>